<protein>
    <recommendedName>
        <fullName evidence="4">Lipoprotein</fullName>
    </recommendedName>
</protein>
<dbReference type="RefSeq" id="WP_203387035.1">
    <property type="nucleotide sequence ID" value="NZ_CP064781.1"/>
</dbReference>
<dbReference type="EMBL" id="CP064781">
    <property type="protein sequence ID" value="QRJ63508.1"/>
    <property type="molecule type" value="Genomic_DNA"/>
</dbReference>
<feature type="chain" id="PRO_5037331789" description="Lipoprotein" evidence="1">
    <location>
        <begin position="24"/>
        <end position="181"/>
    </location>
</feature>
<accession>A0A974PXW5</accession>
<evidence type="ECO:0000313" key="3">
    <source>
        <dbReference type="Proteomes" id="UP000663444"/>
    </source>
</evidence>
<evidence type="ECO:0000256" key="1">
    <source>
        <dbReference type="SAM" id="SignalP"/>
    </source>
</evidence>
<gene>
    <name evidence="2" type="ORF">IWH25_17480</name>
</gene>
<evidence type="ECO:0008006" key="4">
    <source>
        <dbReference type="Google" id="ProtNLM"/>
    </source>
</evidence>
<dbReference type="Proteomes" id="UP000663444">
    <property type="component" value="Chromosome"/>
</dbReference>
<dbReference type="AlphaFoldDB" id="A0A974PXW5"/>
<dbReference type="KEGG" id="ares:IWH25_17480"/>
<organism evidence="2 3">
    <name type="scientific">Azospira restricta</name>
    <dbReference type="NCBI Taxonomy" id="404405"/>
    <lineage>
        <taxon>Bacteria</taxon>
        <taxon>Pseudomonadati</taxon>
        <taxon>Pseudomonadota</taxon>
        <taxon>Betaproteobacteria</taxon>
        <taxon>Rhodocyclales</taxon>
        <taxon>Rhodocyclaceae</taxon>
        <taxon>Azospira</taxon>
    </lineage>
</organism>
<feature type="signal peptide" evidence="1">
    <location>
        <begin position="1"/>
        <end position="23"/>
    </location>
</feature>
<name>A0A974PXW5_9RHOO</name>
<sequence>MTRKDCVKVLITAMALALLPGCASITHDSSQRIRLETRLPDGGAAEGADCALQSDGKRYELKTPGTVVVARSGSNLEITCRHPSFPEAKATAVSRANAGMYGNILLGGAIGAIIDHSSGKAYNYPTWLQLVMGKILWFDRSDETDGLPSVARVTGTISEEPAIFDQKVTMDDLKDLMTTAR</sequence>
<proteinExistence type="predicted"/>
<reference evidence="2" key="1">
    <citation type="submission" date="2020-11" db="EMBL/GenBank/DDBJ databases">
        <title>Azospira restricta DSM 18626 genome sequence.</title>
        <authorList>
            <person name="Moe W.M."/>
        </authorList>
    </citation>
    <scope>NUCLEOTIDE SEQUENCE</scope>
    <source>
        <strain evidence="2">DSM 18626</strain>
    </source>
</reference>
<evidence type="ECO:0000313" key="2">
    <source>
        <dbReference type="EMBL" id="QRJ63508.1"/>
    </source>
</evidence>
<keyword evidence="1" id="KW-0732">Signal</keyword>
<keyword evidence="3" id="KW-1185">Reference proteome</keyword>